<dbReference type="PIRSF" id="PIRSF500176">
    <property type="entry name" value="L_ASNase"/>
    <property type="match status" value="1"/>
</dbReference>
<comment type="caution">
    <text evidence="6">The sequence shown here is derived from an EMBL/GenBank/DDBJ whole genome shotgun (WGS) entry which is preliminary data.</text>
</comment>
<dbReference type="InterPro" id="IPR040919">
    <property type="entry name" value="Asparaginase_C"/>
</dbReference>
<keyword evidence="2" id="KW-0378">Hydrolase</keyword>
<keyword evidence="7" id="KW-1185">Reference proteome</keyword>
<dbReference type="Pfam" id="PF17763">
    <property type="entry name" value="Asparaginase_C"/>
    <property type="match status" value="1"/>
</dbReference>
<evidence type="ECO:0000313" key="7">
    <source>
        <dbReference type="Proteomes" id="UP000255165"/>
    </source>
</evidence>
<evidence type="ECO:0000313" key="6">
    <source>
        <dbReference type="EMBL" id="RDK10317.1"/>
    </source>
</evidence>
<dbReference type="PANTHER" id="PTHR11707">
    <property type="entry name" value="L-ASPARAGINASE"/>
    <property type="match status" value="1"/>
</dbReference>
<dbReference type="InterPro" id="IPR027474">
    <property type="entry name" value="L-asparaginase_N"/>
</dbReference>
<proteinExistence type="inferred from homology"/>
<dbReference type="PROSITE" id="PS51732">
    <property type="entry name" value="ASN_GLN_ASE_3"/>
    <property type="match status" value="1"/>
</dbReference>
<name>A0A370NXK7_9BURK</name>
<dbReference type="InterPro" id="IPR036152">
    <property type="entry name" value="Asp/glu_Ase-like_sf"/>
</dbReference>
<dbReference type="RefSeq" id="WP_115014578.1">
    <property type="nucleotide sequence ID" value="NZ_QKWJ01000009.1"/>
</dbReference>
<dbReference type="InterPro" id="IPR004550">
    <property type="entry name" value="AsnASE_II"/>
</dbReference>
<dbReference type="PANTHER" id="PTHR11707:SF28">
    <property type="entry name" value="60 KDA LYSOPHOSPHOLIPASE"/>
    <property type="match status" value="1"/>
</dbReference>
<dbReference type="PIRSF" id="PIRSF001220">
    <property type="entry name" value="L-ASNase_gatD"/>
    <property type="match status" value="1"/>
</dbReference>
<dbReference type="EMBL" id="QKWJ01000009">
    <property type="protein sequence ID" value="RDK10317.1"/>
    <property type="molecule type" value="Genomic_DNA"/>
</dbReference>
<evidence type="ECO:0000259" key="4">
    <source>
        <dbReference type="Pfam" id="PF00710"/>
    </source>
</evidence>
<dbReference type="CDD" id="cd08964">
    <property type="entry name" value="L-asparaginase_II"/>
    <property type="match status" value="1"/>
</dbReference>
<dbReference type="Pfam" id="PF00710">
    <property type="entry name" value="Asparaginase"/>
    <property type="match status" value="1"/>
</dbReference>
<feature type="domain" description="Asparaginase/glutaminase C-terminal" evidence="5">
    <location>
        <begin position="238"/>
        <end position="345"/>
    </location>
</feature>
<dbReference type="SFLD" id="SFLDS00057">
    <property type="entry name" value="Glutaminase/Asparaginase"/>
    <property type="match status" value="1"/>
</dbReference>
<dbReference type="GO" id="GO:0004067">
    <property type="term" value="F:asparaginase activity"/>
    <property type="evidence" value="ECO:0007669"/>
    <property type="project" value="UniProtKB-UniRule"/>
</dbReference>
<reference evidence="7" key="1">
    <citation type="submission" date="2018-06" db="EMBL/GenBank/DDBJ databases">
        <authorList>
            <person name="Feng T."/>
            <person name="Jeon C.O."/>
        </authorList>
    </citation>
    <scope>NUCLEOTIDE SEQUENCE [LARGE SCALE GENOMIC DNA]</scope>
    <source>
        <strain evidence="7">S23</strain>
    </source>
</reference>
<dbReference type="AlphaFoldDB" id="A0A370NXK7"/>
<evidence type="ECO:0000256" key="2">
    <source>
        <dbReference type="ARBA" id="ARBA00022801"/>
    </source>
</evidence>
<dbReference type="Gene3D" id="3.40.50.40">
    <property type="match status" value="1"/>
</dbReference>
<sequence>MNAVADTIAMSAGNTAQPRIAVIGTGGTFAMHARHRFDWVEYGESGVVHPIEKLLDDLGSLGDVADAVELVPVPFRALGSTGITPADWLALARLIEDSARRDPGLAGFVITHGTATLEETAWFLDLALTLDQPVVITGAQRPANTAGSDVPANLRAALAVAQSGAARGAGVLVVMDGHIFAARDVTKAASFDLNAFEAPPFGPLGRVEASGAVTMRRLPVRRRVLPPLDLANLEALPRVDIVMSYAGADRTAIDALVAAGCAGLVSAGLPPGRPANAEAQGLADAVRAGTTVVQSTRASRGMVPPQAFLRAAGVLAGGDLSPQKLRILLMLALTQTRDPGLLQQWLLEN</sequence>
<organism evidence="6 7">
    <name type="scientific">Cupriavidus lacunae</name>
    <dbReference type="NCBI Taxonomy" id="2666307"/>
    <lineage>
        <taxon>Bacteria</taxon>
        <taxon>Pseudomonadati</taxon>
        <taxon>Pseudomonadota</taxon>
        <taxon>Betaproteobacteria</taxon>
        <taxon>Burkholderiales</taxon>
        <taxon>Burkholderiaceae</taxon>
        <taxon>Cupriavidus</taxon>
    </lineage>
</organism>
<dbReference type="InterPro" id="IPR037152">
    <property type="entry name" value="L-asparaginase_N_sf"/>
</dbReference>
<dbReference type="PRINTS" id="PR00139">
    <property type="entry name" value="ASNGLNASE"/>
</dbReference>
<dbReference type="SMART" id="SM00870">
    <property type="entry name" value="Asparaginase"/>
    <property type="match status" value="1"/>
</dbReference>
<feature type="active site" description="O-isoaspartyl threonine intermediate" evidence="3">
    <location>
        <position position="28"/>
    </location>
</feature>
<dbReference type="SUPFAM" id="SSF53774">
    <property type="entry name" value="Glutaminase/Asparaginase"/>
    <property type="match status" value="1"/>
</dbReference>
<dbReference type="Proteomes" id="UP000255165">
    <property type="component" value="Unassembled WGS sequence"/>
</dbReference>
<evidence type="ECO:0000256" key="3">
    <source>
        <dbReference type="PIRSR" id="PIRSR001220-1"/>
    </source>
</evidence>
<dbReference type="GO" id="GO:0006528">
    <property type="term" value="P:asparagine metabolic process"/>
    <property type="evidence" value="ECO:0007669"/>
    <property type="project" value="InterPro"/>
</dbReference>
<dbReference type="InterPro" id="IPR027473">
    <property type="entry name" value="L-asparaginase_C"/>
</dbReference>
<protein>
    <submittedName>
        <fullName evidence="6">Asparaginase</fullName>
    </submittedName>
</protein>
<gene>
    <name evidence="6" type="ORF">DN412_10250</name>
</gene>
<accession>A0A370NXK7</accession>
<evidence type="ECO:0000259" key="5">
    <source>
        <dbReference type="Pfam" id="PF17763"/>
    </source>
</evidence>
<evidence type="ECO:0000256" key="1">
    <source>
        <dbReference type="ARBA" id="ARBA00010518"/>
    </source>
</evidence>
<comment type="similarity">
    <text evidence="1">Belongs to the asparaginase 1 family.</text>
</comment>
<dbReference type="FunFam" id="3.40.50.1170:FF:000001">
    <property type="entry name" value="L-asparaginase 2"/>
    <property type="match status" value="1"/>
</dbReference>
<dbReference type="Gene3D" id="3.40.50.1170">
    <property type="entry name" value="L-asparaginase, N-terminal domain"/>
    <property type="match status" value="1"/>
</dbReference>
<dbReference type="InterPro" id="IPR006034">
    <property type="entry name" value="Asparaginase/glutaminase-like"/>
</dbReference>
<feature type="domain" description="L-asparaginase N-terminal" evidence="4">
    <location>
        <begin position="19"/>
        <end position="216"/>
    </location>
</feature>